<dbReference type="Proteomes" id="UP000027309">
    <property type="component" value="Unassembled WGS sequence"/>
</dbReference>
<dbReference type="EMBL" id="JMOA01000041">
    <property type="protein sequence ID" value="KCY00610.1"/>
    <property type="molecule type" value="Genomic_DNA"/>
</dbReference>
<dbReference type="RefSeq" id="WP_050441242.1">
    <property type="nucleotide sequence ID" value="NZ_JMOA01000041.1"/>
</dbReference>
<protein>
    <recommendedName>
        <fullName evidence="2">Surface-adhesin protein E-like domain-containing protein</fullName>
    </recommendedName>
</protein>
<feature type="chain" id="PRO_5032610571" description="Surface-adhesin protein E-like domain-containing protein" evidence="1">
    <location>
        <begin position="19"/>
        <end position="147"/>
    </location>
</feature>
<organism evidence="3 4">
    <name type="scientific">Acinetobacter baumannii 1499986</name>
    <dbReference type="NCBI Taxonomy" id="1310673"/>
    <lineage>
        <taxon>Bacteria</taxon>
        <taxon>Pseudomonadati</taxon>
        <taxon>Pseudomonadota</taxon>
        <taxon>Gammaproteobacteria</taxon>
        <taxon>Moraxellales</taxon>
        <taxon>Moraxellaceae</taxon>
        <taxon>Acinetobacter</taxon>
        <taxon>Acinetobacter calcoaceticus/baumannii complex</taxon>
    </lineage>
</organism>
<reference evidence="3 4" key="1">
    <citation type="submission" date="2014-04" db="EMBL/GenBank/DDBJ databases">
        <title>Comparative genomics and transcriptomics to identify genetic mechanisms underlying the emergence of carbapenem resistant Acinetobacter baumannii (CRAb).</title>
        <authorList>
            <person name="Harris A.D."/>
            <person name="Johnson K.J."/>
            <person name="George J."/>
            <person name="Nadendla S."/>
            <person name="Daugherty S.C."/>
            <person name="Parankush S."/>
            <person name="Sadzewicz L."/>
            <person name="Tallon L."/>
            <person name="Sengamalay N."/>
            <person name="Hazen T.H."/>
            <person name="Rasko D.A."/>
        </authorList>
    </citation>
    <scope>NUCLEOTIDE SEQUENCE [LARGE SCALE GENOMIC DNA]</scope>
    <source>
        <strain evidence="3 4">1499986</strain>
    </source>
</reference>
<evidence type="ECO:0000313" key="4">
    <source>
        <dbReference type="Proteomes" id="UP000027309"/>
    </source>
</evidence>
<dbReference type="InterPro" id="IPR031939">
    <property type="entry name" value="Adhesin_E-like"/>
</dbReference>
<name>A0A836LZC8_ACIBA</name>
<gene>
    <name evidence="3" type="ORF">J572_2860</name>
</gene>
<keyword evidence="1" id="KW-0732">Signal</keyword>
<comment type="caution">
    <text evidence="3">The sequence shown here is derived from an EMBL/GenBank/DDBJ whole genome shotgun (WGS) entry which is preliminary data.</text>
</comment>
<feature type="domain" description="Surface-adhesin protein E-like" evidence="2">
    <location>
        <begin position="21"/>
        <end position="124"/>
    </location>
</feature>
<evidence type="ECO:0000256" key="1">
    <source>
        <dbReference type="SAM" id="SignalP"/>
    </source>
</evidence>
<evidence type="ECO:0000259" key="2">
    <source>
        <dbReference type="Pfam" id="PF16747"/>
    </source>
</evidence>
<evidence type="ECO:0000313" key="3">
    <source>
        <dbReference type="EMBL" id="KCY00610.1"/>
    </source>
</evidence>
<dbReference type="AlphaFoldDB" id="A0A836LZC8"/>
<proteinExistence type="predicted"/>
<sequence length="147" mass="16299">MKKLILLLGFSVSNLCFAADWVYVAAGGGQNFFIDKSFYKYDATNKTVDVWSKATQKKLNGDLYYTESKTLIRYLCPSKASKNLATISYSESGSVIKSSTKPASDFSIIFPDTIDEAIWEVACSTRGKGFKLYKPETVDLKSVGINQ</sequence>
<dbReference type="Pfam" id="PF16747">
    <property type="entry name" value="Adhesin_E"/>
    <property type="match status" value="1"/>
</dbReference>
<feature type="signal peptide" evidence="1">
    <location>
        <begin position="1"/>
        <end position="18"/>
    </location>
</feature>
<accession>A0A836LZC8</accession>